<evidence type="ECO:0000256" key="9">
    <source>
        <dbReference type="ARBA" id="ARBA00047671"/>
    </source>
</evidence>
<evidence type="ECO:0000256" key="2">
    <source>
        <dbReference type="ARBA" id="ARBA00019110"/>
    </source>
</evidence>
<evidence type="ECO:0000256" key="8">
    <source>
        <dbReference type="ARBA" id="ARBA00029731"/>
    </source>
</evidence>
<keyword evidence="5" id="KW-0067">ATP-binding</keyword>
<feature type="domain" description="Aminoacyl-transfer RNA synthetases class-II family profile" evidence="10">
    <location>
        <begin position="38"/>
        <end position="315"/>
    </location>
</feature>
<dbReference type="InterPro" id="IPR004154">
    <property type="entry name" value="Anticodon-bd"/>
</dbReference>
<dbReference type="SUPFAM" id="SSF52954">
    <property type="entry name" value="Class II aaRS ABD-related"/>
    <property type="match status" value="1"/>
</dbReference>
<dbReference type="Proteomes" id="UP000177078">
    <property type="component" value="Unassembled WGS sequence"/>
</dbReference>
<keyword evidence="3" id="KW-0436">Ligase</keyword>
<evidence type="ECO:0000313" key="11">
    <source>
        <dbReference type="EMBL" id="OHA71021.1"/>
    </source>
</evidence>
<protein>
    <recommendedName>
        <fullName evidence="2">Proline--tRNA ligase</fullName>
        <ecNumber evidence="1">6.1.1.15</ecNumber>
    </recommendedName>
    <alternativeName>
        <fullName evidence="8">Prolyl-tRNA synthetase</fullName>
    </alternativeName>
</protein>
<dbReference type="InterPro" id="IPR002314">
    <property type="entry name" value="aa-tRNA-synt_IIb"/>
</dbReference>
<dbReference type="STRING" id="1802457.A3F15_00625"/>
<evidence type="ECO:0000259" key="10">
    <source>
        <dbReference type="PROSITE" id="PS50862"/>
    </source>
</evidence>
<dbReference type="PANTHER" id="PTHR42753">
    <property type="entry name" value="MITOCHONDRIAL RIBOSOME PROTEIN L39/PROLYL-TRNA LIGASE FAMILY MEMBER"/>
    <property type="match status" value="1"/>
</dbReference>
<keyword evidence="7" id="KW-0030">Aminoacyl-tRNA synthetase</keyword>
<keyword evidence="6" id="KW-0648">Protein biosynthesis</keyword>
<dbReference type="Gene3D" id="3.30.930.10">
    <property type="entry name" value="Bira Bifunctional Protein, Domain 2"/>
    <property type="match status" value="1"/>
</dbReference>
<sequence length="419" mass="48105">MRQSILFTKTIKESPKDEKSVNARLLVRAGFVDKLMAGVYSFLPLGFLVLKKIENIIREEMNSIGGQEILMPTLQPRANWMTTGRWEKMDDLFKVKDASRKDFALGATHEEVIVPLVKKFVSSYNDLPLYVYQIQNKFRMELRAKSGLLRGKEFMMKDLYSFHLTEKDLDGYYEKVKAAYIKIFKRVGIWKKTHLTFASGGSFSKYSQEFQTISDGGEDIIFVCKNCNQAINREIFDEVKICPNCRRKDFNEEKAIEVGNIFKLMNKYSKPFDLFVLDEKGRKKEVVMGTYGIGLGRIMGTVVEVCHDEKGIIWPEEIAPFHFHLIQAGQGSKTEKIARRIYDDLQKSGFAVLYDDRKGKSLGEKLVDADLIGVPVRVLLSDRTLNANSAEVKLRSKKETELIRLPALNKFLVSRKLYV</sequence>
<keyword evidence="4" id="KW-0547">Nucleotide-binding</keyword>
<dbReference type="GO" id="GO:0004827">
    <property type="term" value="F:proline-tRNA ligase activity"/>
    <property type="evidence" value="ECO:0007669"/>
    <property type="project" value="UniProtKB-EC"/>
</dbReference>
<evidence type="ECO:0000256" key="1">
    <source>
        <dbReference type="ARBA" id="ARBA00012831"/>
    </source>
</evidence>
<dbReference type="PANTHER" id="PTHR42753:SF2">
    <property type="entry name" value="PROLINE--TRNA LIGASE"/>
    <property type="match status" value="1"/>
</dbReference>
<organism evidence="11 12">
    <name type="scientific">Candidatus Wildermuthbacteria bacterium RIFCSPHIGHO2_12_FULL_40_12</name>
    <dbReference type="NCBI Taxonomy" id="1802457"/>
    <lineage>
        <taxon>Bacteria</taxon>
        <taxon>Candidatus Wildermuthiibacteriota</taxon>
    </lineage>
</organism>
<evidence type="ECO:0000256" key="3">
    <source>
        <dbReference type="ARBA" id="ARBA00022598"/>
    </source>
</evidence>
<accession>A0A1G2RG47</accession>
<comment type="caution">
    <text evidence="11">The sequence shown here is derived from an EMBL/GenBank/DDBJ whole genome shotgun (WGS) entry which is preliminary data.</text>
</comment>
<reference evidence="11 12" key="1">
    <citation type="journal article" date="2016" name="Nat. Commun.">
        <title>Thousands of microbial genomes shed light on interconnected biogeochemical processes in an aquifer system.</title>
        <authorList>
            <person name="Anantharaman K."/>
            <person name="Brown C.T."/>
            <person name="Hug L.A."/>
            <person name="Sharon I."/>
            <person name="Castelle C.J."/>
            <person name="Probst A.J."/>
            <person name="Thomas B.C."/>
            <person name="Singh A."/>
            <person name="Wilkins M.J."/>
            <person name="Karaoz U."/>
            <person name="Brodie E.L."/>
            <person name="Williams K.H."/>
            <person name="Hubbard S.S."/>
            <person name="Banfield J.F."/>
        </authorList>
    </citation>
    <scope>NUCLEOTIDE SEQUENCE [LARGE SCALE GENOMIC DNA]</scope>
</reference>
<dbReference type="SUPFAM" id="SSF55681">
    <property type="entry name" value="Class II aaRS and biotin synthetases"/>
    <property type="match status" value="1"/>
</dbReference>
<evidence type="ECO:0000256" key="4">
    <source>
        <dbReference type="ARBA" id="ARBA00022741"/>
    </source>
</evidence>
<dbReference type="InterPro" id="IPR006195">
    <property type="entry name" value="aa-tRNA-synth_II"/>
</dbReference>
<dbReference type="Pfam" id="PF03129">
    <property type="entry name" value="HGTP_anticodon"/>
    <property type="match status" value="1"/>
</dbReference>
<evidence type="ECO:0000256" key="7">
    <source>
        <dbReference type="ARBA" id="ARBA00023146"/>
    </source>
</evidence>
<dbReference type="EMBL" id="MHUC01000013">
    <property type="protein sequence ID" value="OHA71021.1"/>
    <property type="molecule type" value="Genomic_DNA"/>
</dbReference>
<gene>
    <name evidence="11" type="ORF">A3F15_00625</name>
</gene>
<dbReference type="InterPro" id="IPR036621">
    <property type="entry name" value="Anticodon-bd_dom_sf"/>
</dbReference>
<dbReference type="Gene3D" id="3.40.50.800">
    <property type="entry name" value="Anticodon-binding domain"/>
    <property type="match status" value="1"/>
</dbReference>
<dbReference type="Pfam" id="PF00587">
    <property type="entry name" value="tRNA-synt_2b"/>
    <property type="match status" value="1"/>
</dbReference>
<dbReference type="PRINTS" id="PR01046">
    <property type="entry name" value="TRNASYNTHPRO"/>
</dbReference>
<name>A0A1G2RG47_9BACT</name>
<dbReference type="GO" id="GO:0006433">
    <property type="term" value="P:prolyl-tRNA aminoacylation"/>
    <property type="evidence" value="ECO:0007669"/>
    <property type="project" value="InterPro"/>
</dbReference>
<evidence type="ECO:0000256" key="5">
    <source>
        <dbReference type="ARBA" id="ARBA00022840"/>
    </source>
</evidence>
<dbReference type="AlphaFoldDB" id="A0A1G2RG47"/>
<dbReference type="InterPro" id="IPR050062">
    <property type="entry name" value="Pro-tRNA_synthetase"/>
</dbReference>
<dbReference type="GO" id="GO:0005524">
    <property type="term" value="F:ATP binding"/>
    <property type="evidence" value="ECO:0007669"/>
    <property type="project" value="UniProtKB-KW"/>
</dbReference>
<dbReference type="InterPro" id="IPR045864">
    <property type="entry name" value="aa-tRNA-synth_II/BPL/LPL"/>
</dbReference>
<evidence type="ECO:0000256" key="6">
    <source>
        <dbReference type="ARBA" id="ARBA00022917"/>
    </source>
</evidence>
<dbReference type="PROSITE" id="PS50862">
    <property type="entry name" value="AA_TRNA_LIGASE_II"/>
    <property type="match status" value="1"/>
</dbReference>
<dbReference type="GO" id="GO:0005829">
    <property type="term" value="C:cytosol"/>
    <property type="evidence" value="ECO:0007669"/>
    <property type="project" value="TreeGrafter"/>
</dbReference>
<comment type="catalytic activity">
    <reaction evidence="9">
        <text>tRNA(Pro) + L-proline + ATP = L-prolyl-tRNA(Pro) + AMP + diphosphate</text>
        <dbReference type="Rhea" id="RHEA:14305"/>
        <dbReference type="Rhea" id="RHEA-COMP:9700"/>
        <dbReference type="Rhea" id="RHEA-COMP:9702"/>
        <dbReference type="ChEBI" id="CHEBI:30616"/>
        <dbReference type="ChEBI" id="CHEBI:33019"/>
        <dbReference type="ChEBI" id="CHEBI:60039"/>
        <dbReference type="ChEBI" id="CHEBI:78442"/>
        <dbReference type="ChEBI" id="CHEBI:78532"/>
        <dbReference type="ChEBI" id="CHEBI:456215"/>
        <dbReference type="EC" id="6.1.1.15"/>
    </reaction>
</comment>
<proteinExistence type="predicted"/>
<dbReference type="EC" id="6.1.1.15" evidence="1"/>
<evidence type="ECO:0000313" key="12">
    <source>
        <dbReference type="Proteomes" id="UP000177078"/>
    </source>
</evidence>
<dbReference type="InterPro" id="IPR002316">
    <property type="entry name" value="Pro-tRNA-ligase_IIa"/>
</dbReference>